<comment type="function">
    <text evidence="13">ATP dependent phosphorylation of adenosine and other related nucleoside analogs to monophosphate derivatives.</text>
</comment>
<comment type="subunit">
    <text evidence="13">Monomer.</text>
</comment>
<dbReference type="GO" id="GO:0004001">
    <property type="term" value="F:adenosine kinase activity"/>
    <property type="evidence" value="ECO:0007669"/>
    <property type="project" value="UniProtKB-UniRule"/>
</dbReference>
<keyword evidence="5 13" id="KW-0660">Purine salvage</keyword>
<protein>
    <recommendedName>
        <fullName evidence="11 13">Adenosine kinase</fullName>
        <shortName evidence="13">AK</shortName>
        <ecNumber evidence="3 13">2.7.1.20</ecNumber>
    </recommendedName>
    <alternativeName>
        <fullName evidence="13">Adenosine 5'-phosphotransferase</fullName>
    </alternativeName>
</protein>
<dbReference type="FunFam" id="3.40.1190.20:FF:000076">
    <property type="entry name" value="Adenosine kinase"/>
    <property type="match status" value="1"/>
</dbReference>
<dbReference type="PANTHER" id="PTHR45769:SF3">
    <property type="entry name" value="ADENOSINE KINASE"/>
    <property type="match status" value="1"/>
</dbReference>
<dbReference type="PRINTS" id="PR00989">
    <property type="entry name" value="ADENOKINASE"/>
</dbReference>
<dbReference type="InterPro" id="IPR029056">
    <property type="entry name" value="Ribokinase-like"/>
</dbReference>
<reference evidence="15" key="1">
    <citation type="submission" date="2023-03" db="EMBL/GenBank/DDBJ databases">
        <authorList>
            <person name="Steffen K."/>
            <person name="Cardenas P."/>
        </authorList>
    </citation>
    <scope>NUCLEOTIDE SEQUENCE</scope>
</reference>
<dbReference type="AlphaFoldDB" id="A0AA35TPG3"/>
<keyword evidence="7 13" id="KW-0418">Kinase</keyword>
<dbReference type="InterPro" id="IPR002173">
    <property type="entry name" value="Carboh/pur_kinase_PfkB_CS"/>
</dbReference>
<dbReference type="PROSITE" id="PS00584">
    <property type="entry name" value="PFKB_KINASES_2"/>
    <property type="match status" value="1"/>
</dbReference>
<comment type="similarity">
    <text evidence="2 13">Belongs to the carbohydrate kinase PfkB family.</text>
</comment>
<evidence type="ECO:0000259" key="14">
    <source>
        <dbReference type="Pfam" id="PF00294"/>
    </source>
</evidence>
<dbReference type="GO" id="GO:0005829">
    <property type="term" value="C:cytosol"/>
    <property type="evidence" value="ECO:0007669"/>
    <property type="project" value="TreeGrafter"/>
</dbReference>
<evidence type="ECO:0000313" key="16">
    <source>
        <dbReference type="Proteomes" id="UP001174909"/>
    </source>
</evidence>
<evidence type="ECO:0000256" key="2">
    <source>
        <dbReference type="ARBA" id="ARBA00010688"/>
    </source>
</evidence>
<organism evidence="15 16">
    <name type="scientific">Geodia barretti</name>
    <name type="common">Barrett's horny sponge</name>
    <dbReference type="NCBI Taxonomy" id="519541"/>
    <lineage>
        <taxon>Eukaryota</taxon>
        <taxon>Metazoa</taxon>
        <taxon>Porifera</taxon>
        <taxon>Demospongiae</taxon>
        <taxon>Heteroscleromorpha</taxon>
        <taxon>Tetractinellida</taxon>
        <taxon>Astrophorina</taxon>
        <taxon>Geodiidae</taxon>
        <taxon>Geodia</taxon>
    </lineage>
</organism>
<dbReference type="GO" id="GO:0006166">
    <property type="term" value="P:purine ribonucleoside salvage"/>
    <property type="evidence" value="ECO:0007669"/>
    <property type="project" value="UniProtKB-KW"/>
</dbReference>
<dbReference type="GO" id="GO:0006144">
    <property type="term" value="P:purine nucleobase metabolic process"/>
    <property type="evidence" value="ECO:0007669"/>
    <property type="project" value="TreeGrafter"/>
</dbReference>
<gene>
    <name evidence="15" type="ORF">GBAR_LOCUS27791</name>
</gene>
<comment type="caution">
    <text evidence="15">The sequence shown here is derived from an EMBL/GenBank/DDBJ whole genome shotgun (WGS) entry which is preliminary data.</text>
</comment>
<dbReference type="Proteomes" id="UP001174909">
    <property type="component" value="Unassembled WGS sequence"/>
</dbReference>
<evidence type="ECO:0000256" key="10">
    <source>
        <dbReference type="ARBA" id="ARBA00051362"/>
    </source>
</evidence>
<dbReference type="PANTHER" id="PTHR45769">
    <property type="entry name" value="ADENOSINE KINASE"/>
    <property type="match status" value="1"/>
</dbReference>
<comment type="subcellular location">
    <subcellularLocation>
        <location evidence="13">Nucleus</location>
    </subcellularLocation>
</comment>
<evidence type="ECO:0000313" key="15">
    <source>
        <dbReference type="EMBL" id="CAI8050661.1"/>
    </source>
</evidence>
<keyword evidence="9 13" id="KW-0460">Magnesium</keyword>
<dbReference type="InterPro" id="IPR011611">
    <property type="entry name" value="PfkB_dom"/>
</dbReference>
<dbReference type="EC" id="2.7.1.20" evidence="3 13"/>
<comment type="cofactor">
    <cofactor evidence="13">
        <name>Mg(2+)</name>
        <dbReference type="ChEBI" id="CHEBI:18420"/>
    </cofactor>
    <text evidence="13">Binds 3 Mg(2+) ions per subunit.</text>
</comment>
<evidence type="ECO:0000256" key="7">
    <source>
        <dbReference type="ARBA" id="ARBA00022777"/>
    </source>
</evidence>
<keyword evidence="16" id="KW-1185">Reference proteome</keyword>
<keyword evidence="4 13" id="KW-0808">Transferase</keyword>
<dbReference type="GO" id="GO:0044209">
    <property type="term" value="P:AMP salvage"/>
    <property type="evidence" value="ECO:0007669"/>
    <property type="project" value="UniProtKB-UniRule"/>
</dbReference>
<keyword evidence="13" id="KW-0539">Nucleus</keyword>
<feature type="active site" description="Proton acceptor" evidence="12">
    <location>
        <position position="219"/>
    </location>
</feature>
<dbReference type="GO" id="GO:0005634">
    <property type="term" value="C:nucleus"/>
    <property type="evidence" value="ECO:0007669"/>
    <property type="project" value="UniProtKB-SubCell"/>
</dbReference>
<evidence type="ECO:0000256" key="3">
    <source>
        <dbReference type="ARBA" id="ARBA00012119"/>
    </source>
</evidence>
<evidence type="ECO:0000256" key="11">
    <source>
        <dbReference type="ARBA" id="ARBA00068771"/>
    </source>
</evidence>
<evidence type="ECO:0000256" key="1">
    <source>
        <dbReference type="ARBA" id="ARBA00004801"/>
    </source>
</evidence>
<evidence type="ECO:0000256" key="5">
    <source>
        <dbReference type="ARBA" id="ARBA00022726"/>
    </source>
</evidence>
<evidence type="ECO:0000256" key="6">
    <source>
        <dbReference type="ARBA" id="ARBA00022741"/>
    </source>
</evidence>
<sequence length="267" mass="29280">KLATSYIGCVGRDEYGKQLEKAAAEDGVKVQYMVVVDKPTGTCAVVVTEKVRSLVANLGAANSYKVTHLQEAENWKLVERARTCYIAGFFLTVSLDSILAVAKHFSENEKTFVMNLSAPFISQFFKDQLLQVMPYIDILIGNEAEGAAFSEAMGYNTKDLKEIIQKAVDLPKERKDRPRVVIFTQGPDPILLCKDGKVTEFPILPVAEEEILDTNGAGDAWVGGLLSQLVFGASIEEAIHAGNYAANVIIKRSGCTFPEKPDYKPPQ</sequence>
<name>A0AA35TPG3_GEOBA</name>
<dbReference type="InterPro" id="IPR001805">
    <property type="entry name" value="Adenokinase"/>
</dbReference>
<feature type="non-terminal residue" evidence="15">
    <location>
        <position position="1"/>
    </location>
</feature>
<evidence type="ECO:0000256" key="8">
    <source>
        <dbReference type="ARBA" id="ARBA00022840"/>
    </source>
</evidence>
<feature type="domain" description="Carbohydrate kinase PfkB" evidence="14">
    <location>
        <begin position="4"/>
        <end position="258"/>
    </location>
</feature>
<comment type="catalytic activity">
    <reaction evidence="10 13">
        <text>adenosine + ATP = AMP + ADP + H(+)</text>
        <dbReference type="Rhea" id="RHEA:20824"/>
        <dbReference type="ChEBI" id="CHEBI:15378"/>
        <dbReference type="ChEBI" id="CHEBI:16335"/>
        <dbReference type="ChEBI" id="CHEBI:30616"/>
        <dbReference type="ChEBI" id="CHEBI:456215"/>
        <dbReference type="ChEBI" id="CHEBI:456216"/>
        <dbReference type="EC" id="2.7.1.20"/>
    </reaction>
</comment>
<dbReference type="CDD" id="cd01168">
    <property type="entry name" value="adenosine_kinase"/>
    <property type="match status" value="1"/>
</dbReference>
<keyword evidence="8 13" id="KW-0067">ATP-binding</keyword>
<dbReference type="Pfam" id="PF00294">
    <property type="entry name" value="PfkB"/>
    <property type="match status" value="1"/>
</dbReference>
<accession>A0AA35TPG3</accession>
<evidence type="ECO:0000256" key="13">
    <source>
        <dbReference type="RuleBase" id="RU368116"/>
    </source>
</evidence>
<dbReference type="SUPFAM" id="SSF53613">
    <property type="entry name" value="Ribokinase-like"/>
    <property type="match status" value="1"/>
</dbReference>
<evidence type="ECO:0000256" key="9">
    <source>
        <dbReference type="ARBA" id="ARBA00022842"/>
    </source>
</evidence>
<evidence type="ECO:0000256" key="12">
    <source>
        <dbReference type="PIRSR" id="PIRSR601805-1"/>
    </source>
</evidence>
<proteinExistence type="inferred from homology"/>
<evidence type="ECO:0000256" key="4">
    <source>
        <dbReference type="ARBA" id="ARBA00022679"/>
    </source>
</evidence>
<keyword evidence="6 13" id="KW-0547">Nucleotide-binding</keyword>
<dbReference type="EMBL" id="CASHTH010003882">
    <property type="protein sequence ID" value="CAI8050661.1"/>
    <property type="molecule type" value="Genomic_DNA"/>
</dbReference>
<dbReference type="GO" id="GO:0005524">
    <property type="term" value="F:ATP binding"/>
    <property type="evidence" value="ECO:0007669"/>
    <property type="project" value="UniProtKB-UniRule"/>
</dbReference>
<comment type="pathway">
    <text evidence="1 13">Purine metabolism; AMP biosynthesis via salvage pathway; AMP from adenosine: step 1/1.</text>
</comment>
<dbReference type="Gene3D" id="3.40.1190.20">
    <property type="match status" value="1"/>
</dbReference>